<proteinExistence type="predicted"/>
<protein>
    <submittedName>
        <fullName evidence="1">Uncharacterized protein</fullName>
    </submittedName>
</protein>
<keyword evidence="2" id="KW-1185">Reference proteome</keyword>
<name>A0A8H7SP83_9FUNG</name>
<organism evidence="1 2">
    <name type="scientific">Thamnidium elegans</name>
    <dbReference type="NCBI Taxonomy" id="101142"/>
    <lineage>
        <taxon>Eukaryota</taxon>
        <taxon>Fungi</taxon>
        <taxon>Fungi incertae sedis</taxon>
        <taxon>Mucoromycota</taxon>
        <taxon>Mucoromycotina</taxon>
        <taxon>Mucoromycetes</taxon>
        <taxon>Mucorales</taxon>
        <taxon>Mucorineae</taxon>
        <taxon>Mucoraceae</taxon>
        <taxon>Thamnidium</taxon>
    </lineage>
</organism>
<accession>A0A8H7SP83</accession>
<evidence type="ECO:0000313" key="1">
    <source>
        <dbReference type="EMBL" id="KAG2233119.1"/>
    </source>
</evidence>
<comment type="caution">
    <text evidence="1">The sequence shown here is derived from an EMBL/GenBank/DDBJ whole genome shotgun (WGS) entry which is preliminary data.</text>
</comment>
<sequence>MNALFNFYGYNTAKGRWQNFLSKQKAKESAVNILLNGGLKYNKKNVAQPENVTSEARRFCRKTLRNNSFKQGEKTKMPLVIFGDGMFNKDGIKVKGHQHGIASIIYKNLKREKLGELCLININEFRTSVRLCSNHKVLRCSNCRTLLWNRDTNASKNMWDICRSVWAGGERSTIFSRQ</sequence>
<dbReference type="Proteomes" id="UP000613177">
    <property type="component" value="Unassembled WGS sequence"/>
</dbReference>
<dbReference type="AlphaFoldDB" id="A0A8H7SP83"/>
<dbReference type="EMBL" id="JAEPRE010000089">
    <property type="protein sequence ID" value="KAG2233119.1"/>
    <property type="molecule type" value="Genomic_DNA"/>
</dbReference>
<reference evidence="1" key="1">
    <citation type="submission" date="2021-01" db="EMBL/GenBank/DDBJ databases">
        <title>Metabolic potential, ecology and presence of endohyphal bacteria is reflected in genomic diversity of Mucoromycotina.</title>
        <authorList>
            <person name="Muszewska A."/>
            <person name="Okrasinska A."/>
            <person name="Steczkiewicz K."/>
            <person name="Drgas O."/>
            <person name="Orlowska M."/>
            <person name="Perlinska-Lenart U."/>
            <person name="Aleksandrzak-Piekarczyk T."/>
            <person name="Szatraj K."/>
            <person name="Zielenkiewicz U."/>
            <person name="Pilsyk S."/>
            <person name="Malc E."/>
            <person name="Mieczkowski P."/>
            <person name="Kruszewska J.S."/>
            <person name="Biernat P."/>
            <person name="Pawlowska J."/>
        </authorList>
    </citation>
    <scope>NUCLEOTIDE SEQUENCE</scope>
    <source>
        <strain evidence="1">WA0000018081</strain>
    </source>
</reference>
<gene>
    <name evidence="1" type="ORF">INT48_005863</name>
</gene>
<evidence type="ECO:0000313" key="2">
    <source>
        <dbReference type="Proteomes" id="UP000613177"/>
    </source>
</evidence>